<dbReference type="GO" id="GO:0016887">
    <property type="term" value="F:ATP hydrolysis activity"/>
    <property type="evidence" value="ECO:0007669"/>
    <property type="project" value="InterPro"/>
</dbReference>
<evidence type="ECO:0000313" key="6">
    <source>
        <dbReference type="EMBL" id="VZO37900.1"/>
    </source>
</evidence>
<dbReference type="RefSeq" id="WP_156741556.1">
    <property type="nucleotide sequence ID" value="NZ_CACRYJ010000042.1"/>
</dbReference>
<dbReference type="GO" id="GO:0016020">
    <property type="term" value="C:membrane"/>
    <property type="evidence" value="ECO:0007669"/>
    <property type="project" value="InterPro"/>
</dbReference>
<dbReference type="Gene3D" id="2.70.50.60">
    <property type="entry name" value="abc- transporter (atp binding component) like domain"/>
    <property type="match status" value="1"/>
</dbReference>
<dbReference type="PANTHER" id="PTHR46743">
    <property type="entry name" value="TEICHOIC ACIDS EXPORT ATP-BINDING PROTEIN TAGH"/>
    <property type="match status" value="1"/>
</dbReference>
<dbReference type="GO" id="GO:0005524">
    <property type="term" value="F:ATP binding"/>
    <property type="evidence" value="ECO:0007669"/>
    <property type="project" value="UniProtKB-KW"/>
</dbReference>
<dbReference type="GO" id="GO:0140359">
    <property type="term" value="F:ABC-type transporter activity"/>
    <property type="evidence" value="ECO:0007669"/>
    <property type="project" value="InterPro"/>
</dbReference>
<dbReference type="InterPro" id="IPR027417">
    <property type="entry name" value="P-loop_NTPase"/>
</dbReference>
<dbReference type="SUPFAM" id="SSF52540">
    <property type="entry name" value="P-loop containing nucleoside triphosphate hydrolases"/>
    <property type="match status" value="1"/>
</dbReference>
<feature type="domain" description="ABC transporter" evidence="5">
    <location>
        <begin position="25"/>
        <end position="247"/>
    </location>
</feature>
<reference evidence="6 7" key="1">
    <citation type="submission" date="2019-11" db="EMBL/GenBank/DDBJ databases">
        <authorList>
            <person name="Criscuolo A."/>
        </authorList>
    </citation>
    <scope>NUCLEOTIDE SEQUENCE [LARGE SCALE GENOMIC DNA]</scope>
    <source>
        <strain evidence="6">CIP111667</strain>
    </source>
</reference>
<dbReference type="SMART" id="SM00382">
    <property type="entry name" value="AAA"/>
    <property type="match status" value="1"/>
</dbReference>
<comment type="caution">
    <text evidence="6">The sequence shown here is derived from an EMBL/GenBank/DDBJ whole genome shotgun (WGS) entry which is preliminary data.</text>
</comment>
<dbReference type="Proteomes" id="UP000419743">
    <property type="component" value="Unassembled WGS sequence"/>
</dbReference>
<keyword evidence="2" id="KW-0813">Transport</keyword>
<evidence type="ECO:0000256" key="2">
    <source>
        <dbReference type="ARBA" id="ARBA00022448"/>
    </source>
</evidence>
<dbReference type="Pfam" id="PF14524">
    <property type="entry name" value="Wzt_C"/>
    <property type="match status" value="1"/>
</dbReference>
<dbReference type="InterPro" id="IPR003439">
    <property type="entry name" value="ABC_transporter-like_ATP-bd"/>
</dbReference>
<dbReference type="EMBL" id="CACRYJ010000042">
    <property type="protein sequence ID" value="VZO37900.1"/>
    <property type="molecule type" value="Genomic_DNA"/>
</dbReference>
<dbReference type="InterPro" id="IPR050683">
    <property type="entry name" value="Bact_Polysacc_Export_ATP-bd"/>
</dbReference>
<dbReference type="EC" id="3.6.3.40" evidence="6"/>
<comment type="similarity">
    <text evidence="1">Belongs to the ABC transporter superfamily.</text>
</comment>
<evidence type="ECO:0000256" key="1">
    <source>
        <dbReference type="ARBA" id="ARBA00005417"/>
    </source>
</evidence>
<keyword evidence="6" id="KW-0378">Hydrolase</keyword>
<keyword evidence="4 6" id="KW-0067">ATP-binding</keyword>
<name>A0A7M4DL10_9MICO</name>
<dbReference type="InterPro" id="IPR003593">
    <property type="entry name" value="AAA+_ATPase"/>
</dbReference>
<protein>
    <submittedName>
        <fullName evidence="6">Teichoic acids export ATP-binding protein TagH</fullName>
        <ecNumber evidence="6">3.6.3.40</ecNumber>
    </submittedName>
</protein>
<accession>A0A7M4DL10</accession>
<evidence type="ECO:0000259" key="5">
    <source>
        <dbReference type="PROSITE" id="PS50893"/>
    </source>
</evidence>
<sequence>MTDIAIKVGHLSKTFRLQTERRNSIKEMFVRGKSRGVHDFHALRDVSFEVPRGSTFGLVGHNGSGKSTLLKILAGVYRPSAGQVLVDGRVSALLELGAGFHGELTGRENIYLNGAILGLSKKQIDRSMDQIIDFAGIGEFIDSPVKVYSSGMYVRLGFSVAVTLDPEILIVDEIIAVGDEEFQRKCFDHLFELRRRGTTIVLVTHSLTLAAELCDQGIWLDHGRPRALGDVSDVIDGYLLDVNAKESAARAEADAAAGGEPGDVGDEVAVPIPRQGSGEIRMTKVTLHDASGAEVGFVTPGEECTVRVHYRSTRSLEDVTFGLAFIHESGITVAGPNSMQDDRRYDIEPGEGFVDFYSEALPLQPGAFNISTAIVDKGHTYDYSDRETELRVRADHAVREPGLTRMLGRWSAEPSLPVEGKA</sequence>
<keyword evidence="7" id="KW-1185">Reference proteome</keyword>
<dbReference type="AlphaFoldDB" id="A0A7M4DL10"/>
<evidence type="ECO:0000256" key="4">
    <source>
        <dbReference type="ARBA" id="ARBA00022840"/>
    </source>
</evidence>
<dbReference type="Pfam" id="PF00005">
    <property type="entry name" value="ABC_tran"/>
    <property type="match status" value="1"/>
</dbReference>
<dbReference type="PANTHER" id="PTHR46743:SF2">
    <property type="entry name" value="TEICHOIC ACIDS EXPORT ATP-BINDING PROTEIN TAGH"/>
    <property type="match status" value="1"/>
</dbReference>
<keyword evidence="3" id="KW-0547">Nucleotide-binding</keyword>
<dbReference type="CDD" id="cd03220">
    <property type="entry name" value="ABC_KpsT_Wzt"/>
    <property type="match status" value="1"/>
</dbReference>
<evidence type="ECO:0000313" key="7">
    <source>
        <dbReference type="Proteomes" id="UP000419743"/>
    </source>
</evidence>
<dbReference type="CDD" id="cd10147">
    <property type="entry name" value="Wzt_C-like"/>
    <property type="match status" value="1"/>
</dbReference>
<dbReference type="InterPro" id="IPR015860">
    <property type="entry name" value="ABC_transpr_TagH-like"/>
</dbReference>
<gene>
    <name evidence="6" type="primary">tagH</name>
    <name evidence="6" type="ORF">HALOF300_02825</name>
</gene>
<dbReference type="Gene3D" id="3.40.50.300">
    <property type="entry name" value="P-loop containing nucleotide triphosphate hydrolases"/>
    <property type="match status" value="1"/>
</dbReference>
<proteinExistence type="inferred from homology"/>
<dbReference type="InterPro" id="IPR029439">
    <property type="entry name" value="Wzt_C"/>
</dbReference>
<dbReference type="PROSITE" id="PS50893">
    <property type="entry name" value="ABC_TRANSPORTER_2"/>
    <property type="match status" value="1"/>
</dbReference>
<organism evidence="6 7">
    <name type="scientific">Occultella aeris</name>
    <dbReference type="NCBI Taxonomy" id="2761496"/>
    <lineage>
        <taxon>Bacteria</taxon>
        <taxon>Bacillati</taxon>
        <taxon>Actinomycetota</taxon>
        <taxon>Actinomycetes</taxon>
        <taxon>Micrococcales</taxon>
        <taxon>Ruaniaceae</taxon>
        <taxon>Occultella</taxon>
    </lineage>
</organism>
<evidence type="ECO:0000256" key="3">
    <source>
        <dbReference type="ARBA" id="ARBA00022741"/>
    </source>
</evidence>